<dbReference type="HOGENOM" id="CLU_2479477_0_0_9"/>
<protein>
    <submittedName>
        <fullName evidence="1">Uncharacterized protein</fullName>
    </submittedName>
</protein>
<name>E7FNQ8_9LACO</name>
<organism evidence="1 2">
    <name type="scientific">Ligilactobacillus ruminis ATCC 25644</name>
    <dbReference type="NCBI Taxonomy" id="525362"/>
    <lineage>
        <taxon>Bacteria</taxon>
        <taxon>Bacillati</taxon>
        <taxon>Bacillota</taxon>
        <taxon>Bacilli</taxon>
        <taxon>Lactobacillales</taxon>
        <taxon>Lactobacillaceae</taxon>
        <taxon>Ligilactobacillus</taxon>
    </lineage>
</organism>
<dbReference type="AlphaFoldDB" id="E7FNQ8"/>
<comment type="caution">
    <text evidence="1">The sequence shown here is derived from an EMBL/GenBank/DDBJ whole genome shotgun (WGS) entry which is preliminary data.</text>
</comment>
<evidence type="ECO:0000313" key="1">
    <source>
        <dbReference type="EMBL" id="EFZ35311.1"/>
    </source>
</evidence>
<evidence type="ECO:0000313" key="2">
    <source>
        <dbReference type="Proteomes" id="UP000004099"/>
    </source>
</evidence>
<dbReference type="EMBL" id="ACGS02000024">
    <property type="protein sequence ID" value="EFZ35311.1"/>
    <property type="molecule type" value="Genomic_DNA"/>
</dbReference>
<proteinExistence type="predicted"/>
<reference evidence="1 2" key="1">
    <citation type="submission" date="2011-01" db="EMBL/GenBank/DDBJ databases">
        <authorList>
            <person name="Muzny D."/>
            <person name="Qin X."/>
            <person name="Buhay C."/>
            <person name="Dugan-Rocha S."/>
            <person name="Ding Y."/>
            <person name="Chen G."/>
            <person name="Hawes A."/>
            <person name="Holder M."/>
            <person name="Jhangiani S."/>
            <person name="Johnson A."/>
            <person name="Khan Z."/>
            <person name="Li Z."/>
            <person name="Liu W."/>
            <person name="Liu X."/>
            <person name="Perez L."/>
            <person name="Shen H."/>
            <person name="Wang Q."/>
            <person name="Watt J."/>
            <person name="Xi L."/>
            <person name="Xin Y."/>
            <person name="Zhou J."/>
            <person name="Deng J."/>
            <person name="Jiang H."/>
            <person name="Liu Y."/>
            <person name="Qu J."/>
            <person name="Song X.-Z."/>
            <person name="Zhang L."/>
            <person name="Villasana D."/>
            <person name="Johnson A."/>
            <person name="Liu J."/>
            <person name="Liyanage D."/>
            <person name="Lorensuhewa L."/>
            <person name="Robinson T."/>
            <person name="Song A."/>
            <person name="Song B.-B."/>
            <person name="Dinh H."/>
            <person name="Thornton R."/>
            <person name="Coyle M."/>
            <person name="Francisco L."/>
            <person name="Jackson L."/>
            <person name="Javaid M."/>
            <person name="Korchina V."/>
            <person name="Kovar C."/>
            <person name="Mata R."/>
            <person name="Mathew T."/>
            <person name="Ngo R."/>
            <person name="Nguyen L."/>
            <person name="Nguyen N."/>
            <person name="Okwuonu G."/>
            <person name="Ongeri F."/>
            <person name="Pham C."/>
            <person name="Simmons D."/>
            <person name="Wilczek-Boney K."/>
            <person name="Hale W."/>
            <person name="Jakkamsetti A."/>
            <person name="Pham P."/>
            <person name="Ruth R."/>
            <person name="San Lucas F."/>
            <person name="Warren J."/>
            <person name="Zhang J."/>
            <person name="Zhao Z."/>
            <person name="Zhou C."/>
            <person name="Zhu D."/>
            <person name="Lee S."/>
            <person name="Bess C."/>
            <person name="Blankenburg K."/>
            <person name="Forbes L."/>
            <person name="Fu Q."/>
            <person name="Gubbala S."/>
            <person name="Hirani K."/>
            <person name="Jayaseelan J.C."/>
            <person name="Lara F."/>
            <person name="Munidasa M."/>
            <person name="Palculict T."/>
            <person name="Patil S."/>
            <person name="Pu L.-L."/>
            <person name="Saada N."/>
            <person name="Tang L."/>
            <person name="Weissenberger G."/>
            <person name="Zhu Y."/>
            <person name="Hemphill L."/>
            <person name="Shang Y."/>
            <person name="Youmans B."/>
            <person name="Ayvaz T."/>
            <person name="Ross M."/>
            <person name="Santibanez J."/>
            <person name="Aqrawi P."/>
            <person name="Gross S."/>
            <person name="Joshi V."/>
            <person name="Fowler G."/>
            <person name="Nazareth L."/>
            <person name="Reid J."/>
            <person name="Worley K."/>
            <person name="Petrosino J."/>
            <person name="Highlander S."/>
            <person name="Gibbs R."/>
        </authorList>
    </citation>
    <scope>NUCLEOTIDE SEQUENCE [LARGE SCALE GENOMIC DNA]</scope>
    <source>
        <strain evidence="1 2">ATCC 25644</strain>
    </source>
</reference>
<gene>
    <name evidence="1" type="ORF">HMPREF0542_10535</name>
</gene>
<sequence length="87" mass="10158">MKRLGKNSRFPLEINEKPDKGGRFAIEFVRLFFDFYMQKTTLLKSDAAQPLQPRSHSNLPTDFFRLFLIFIIAGGCHSYEKIRVFNG</sequence>
<dbReference type="Proteomes" id="UP000004099">
    <property type="component" value="Unassembled WGS sequence"/>
</dbReference>
<accession>E7FNQ8</accession>